<evidence type="ECO:0000313" key="1">
    <source>
        <dbReference type="EMBL" id="OQU77969.1"/>
    </source>
</evidence>
<name>A0A1Z5R362_SORBI</name>
<dbReference type="EMBL" id="CM000768">
    <property type="protein sequence ID" value="OQU77969.1"/>
    <property type="molecule type" value="Genomic_DNA"/>
</dbReference>
<reference evidence="2" key="2">
    <citation type="journal article" date="2018" name="Plant J.">
        <title>The Sorghum bicolor reference genome: improved assembly, gene annotations, a transcriptome atlas, and signatures of genome organization.</title>
        <authorList>
            <person name="McCormick R.F."/>
            <person name="Truong S.K."/>
            <person name="Sreedasyam A."/>
            <person name="Jenkins J."/>
            <person name="Shu S."/>
            <person name="Sims D."/>
            <person name="Kennedy M."/>
            <person name="Amirebrahimi M."/>
            <person name="Weers B.D."/>
            <person name="McKinley B."/>
            <person name="Mattison A."/>
            <person name="Morishige D.T."/>
            <person name="Grimwood J."/>
            <person name="Schmutz J."/>
            <person name="Mullet J.E."/>
        </authorList>
    </citation>
    <scope>NUCLEOTIDE SEQUENCE [LARGE SCALE GENOMIC DNA]</scope>
    <source>
        <strain evidence="2">cv. BTx623</strain>
    </source>
</reference>
<dbReference type="Proteomes" id="UP000000768">
    <property type="component" value="Chromosome 9"/>
</dbReference>
<accession>A0A1Z5R362</accession>
<dbReference type="AlphaFoldDB" id="A0A1Z5R362"/>
<reference evidence="1 2" key="1">
    <citation type="journal article" date="2009" name="Nature">
        <title>The Sorghum bicolor genome and the diversification of grasses.</title>
        <authorList>
            <person name="Paterson A.H."/>
            <person name="Bowers J.E."/>
            <person name="Bruggmann R."/>
            <person name="Dubchak I."/>
            <person name="Grimwood J."/>
            <person name="Gundlach H."/>
            <person name="Haberer G."/>
            <person name="Hellsten U."/>
            <person name="Mitros T."/>
            <person name="Poliakov A."/>
            <person name="Schmutz J."/>
            <person name="Spannagl M."/>
            <person name="Tang H."/>
            <person name="Wang X."/>
            <person name="Wicker T."/>
            <person name="Bharti A.K."/>
            <person name="Chapman J."/>
            <person name="Feltus F.A."/>
            <person name="Gowik U."/>
            <person name="Grigoriev I.V."/>
            <person name="Lyons E."/>
            <person name="Maher C.A."/>
            <person name="Martis M."/>
            <person name="Narechania A."/>
            <person name="Otillar R.P."/>
            <person name="Penning B.W."/>
            <person name="Salamov A.A."/>
            <person name="Wang Y."/>
            <person name="Zhang L."/>
            <person name="Carpita N.C."/>
            <person name="Freeling M."/>
            <person name="Gingle A.R."/>
            <person name="Hash C.T."/>
            <person name="Keller B."/>
            <person name="Klein P."/>
            <person name="Kresovich S."/>
            <person name="McCann M.C."/>
            <person name="Ming R."/>
            <person name="Peterson D.G."/>
            <person name="Mehboob-ur-Rahman"/>
            <person name="Ware D."/>
            <person name="Westhoff P."/>
            <person name="Mayer K.F."/>
            <person name="Messing J."/>
            <person name="Rokhsar D.S."/>
        </authorList>
    </citation>
    <scope>NUCLEOTIDE SEQUENCE [LARGE SCALE GENOMIC DNA]</scope>
    <source>
        <strain evidence="2">cv. BTx623</strain>
    </source>
</reference>
<proteinExistence type="predicted"/>
<organism evidence="1 2">
    <name type="scientific">Sorghum bicolor</name>
    <name type="common">Sorghum</name>
    <name type="synonym">Sorghum vulgare</name>
    <dbReference type="NCBI Taxonomy" id="4558"/>
    <lineage>
        <taxon>Eukaryota</taxon>
        <taxon>Viridiplantae</taxon>
        <taxon>Streptophyta</taxon>
        <taxon>Embryophyta</taxon>
        <taxon>Tracheophyta</taxon>
        <taxon>Spermatophyta</taxon>
        <taxon>Magnoliopsida</taxon>
        <taxon>Liliopsida</taxon>
        <taxon>Poales</taxon>
        <taxon>Poaceae</taxon>
        <taxon>PACMAD clade</taxon>
        <taxon>Panicoideae</taxon>
        <taxon>Andropogonodae</taxon>
        <taxon>Andropogoneae</taxon>
        <taxon>Sorghinae</taxon>
        <taxon>Sorghum</taxon>
    </lineage>
</organism>
<evidence type="ECO:0000313" key="2">
    <source>
        <dbReference type="Proteomes" id="UP000000768"/>
    </source>
</evidence>
<gene>
    <name evidence="1" type="ORF">SORBI_3009G132650</name>
</gene>
<sequence length="149" mass="17026">MLRHCYWYRRIKHTKLHHQGGLELSIARYEPGWPVWLVTSACHTTVTAAPQVWQQNSSPDFWCENVTQNTIDKLEQLWHAKTMVMNQTPANRVNAPDFTKQISGPYKYRSSGPSQALPFTYRYSPSIRPFPNPRIASIACAPNSTSPPA</sequence>
<protein>
    <submittedName>
        <fullName evidence="1">Uncharacterized protein</fullName>
    </submittedName>
</protein>
<dbReference type="InParanoid" id="A0A1Z5R362"/>
<dbReference type="Gramene" id="OQU77969">
    <property type="protein sequence ID" value="OQU77969"/>
    <property type="gene ID" value="SORBI_3009G132650"/>
</dbReference>
<keyword evidence="2" id="KW-1185">Reference proteome</keyword>